<accession>A0A919YJL3</accession>
<dbReference type="EMBL" id="BOSE01000001">
    <property type="protein sequence ID" value="GIP14380.1"/>
    <property type="molecule type" value="Genomic_DNA"/>
</dbReference>
<name>A0A919YJL3_9BACL</name>
<evidence type="ECO:0000259" key="1">
    <source>
        <dbReference type="Pfam" id="PF07638"/>
    </source>
</evidence>
<dbReference type="AlphaFoldDB" id="A0A919YJL3"/>
<dbReference type="SUPFAM" id="SSF88659">
    <property type="entry name" value="Sigma3 and sigma4 domains of RNA polymerase sigma factors"/>
    <property type="match status" value="1"/>
</dbReference>
<keyword evidence="3" id="KW-1185">Reference proteome</keyword>
<organism evidence="2 3">
    <name type="scientific">Paenibacillus montaniterrae</name>
    <dbReference type="NCBI Taxonomy" id="429341"/>
    <lineage>
        <taxon>Bacteria</taxon>
        <taxon>Bacillati</taxon>
        <taxon>Bacillota</taxon>
        <taxon>Bacilli</taxon>
        <taxon>Bacillales</taxon>
        <taxon>Paenibacillaceae</taxon>
        <taxon>Paenibacillus</taxon>
    </lineage>
</organism>
<dbReference type="Proteomes" id="UP000683139">
    <property type="component" value="Unassembled WGS sequence"/>
</dbReference>
<protein>
    <recommendedName>
        <fullName evidence="1">RNA polymerase sigma-70 ECF-like HTH domain-containing protein</fullName>
    </recommendedName>
</protein>
<evidence type="ECO:0000313" key="3">
    <source>
        <dbReference type="Proteomes" id="UP000683139"/>
    </source>
</evidence>
<comment type="caution">
    <text evidence="2">The sequence shown here is derived from an EMBL/GenBank/DDBJ whole genome shotgun (WGS) entry which is preliminary data.</text>
</comment>
<proteinExistence type="predicted"/>
<gene>
    <name evidence="2" type="ORF">J40TS1_00220</name>
</gene>
<reference evidence="2" key="1">
    <citation type="submission" date="2021-03" db="EMBL/GenBank/DDBJ databases">
        <title>Antimicrobial resistance genes in bacteria isolated from Japanese honey, and their potential for conferring macrolide and lincosamide resistance in the American foulbrood pathogen Paenibacillus larvae.</title>
        <authorList>
            <person name="Okamoto M."/>
            <person name="Kumagai M."/>
            <person name="Kanamori H."/>
            <person name="Takamatsu D."/>
        </authorList>
    </citation>
    <scope>NUCLEOTIDE SEQUENCE</scope>
    <source>
        <strain evidence="2">J40TS1</strain>
    </source>
</reference>
<dbReference type="InterPro" id="IPR013324">
    <property type="entry name" value="RNA_pol_sigma_r3/r4-like"/>
</dbReference>
<dbReference type="Pfam" id="PF07638">
    <property type="entry name" value="Sigma70_ECF"/>
    <property type="match status" value="1"/>
</dbReference>
<dbReference type="InterPro" id="IPR053812">
    <property type="entry name" value="HTH_Sigma70_ECF-like"/>
</dbReference>
<dbReference type="Gene3D" id="1.10.10.10">
    <property type="entry name" value="Winged helix-like DNA-binding domain superfamily/Winged helix DNA-binding domain"/>
    <property type="match status" value="1"/>
</dbReference>
<dbReference type="RefSeq" id="WP_213512512.1">
    <property type="nucleotide sequence ID" value="NZ_BOSE01000001.1"/>
</dbReference>
<dbReference type="InterPro" id="IPR036388">
    <property type="entry name" value="WH-like_DNA-bd_sf"/>
</dbReference>
<feature type="domain" description="RNA polymerase sigma-70 ECF-like HTH" evidence="1">
    <location>
        <begin position="117"/>
        <end position="189"/>
    </location>
</feature>
<evidence type="ECO:0000313" key="2">
    <source>
        <dbReference type="EMBL" id="GIP14380.1"/>
    </source>
</evidence>
<sequence length="202" mass="23668">MTEQEAIEQLTNYKRLQARMHLLSNYSVGAGITVSRLNEDDQLQELHRKLRRLPSYMYLSKREQKLETVAHTYLQGKYPSGIQSQQRAVKVVGYDEEDTKLLQELRQKLAKVMAARGYDERADLDAVLERVAEYQDIQAELKQIDDVLTAIKKYKPDYERLLRIRYIEGLTAQETASKMRIAERTLRSWRTKAISEYIRLAV</sequence>